<keyword evidence="5" id="KW-0732">Signal</keyword>
<evidence type="ECO:0000259" key="6">
    <source>
        <dbReference type="Pfam" id="PF00593"/>
    </source>
</evidence>
<dbReference type="InterPro" id="IPR012910">
    <property type="entry name" value="Plug_dom"/>
</dbReference>
<dbReference type="Proteomes" id="UP001214854">
    <property type="component" value="Unassembled WGS sequence"/>
</dbReference>
<dbReference type="Gene3D" id="2.40.170.20">
    <property type="entry name" value="TonB-dependent receptor, beta-barrel domain"/>
    <property type="match status" value="1"/>
</dbReference>
<dbReference type="InterPro" id="IPR037066">
    <property type="entry name" value="Plug_dom_sf"/>
</dbReference>
<evidence type="ECO:0000256" key="2">
    <source>
        <dbReference type="ARBA" id="ARBA00023136"/>
    </source>
</evidence>
<evidence type="ECO:0000256" key="4">
    <source>
        <dbReference type="RuleBase" id="RU003357"/>
    </source>
</evidence>
<evidence type="ECO:0000313" key="9">
    <source>
        <dbReference type="Proteomes" id="UP001214854"/>
    </source>
</evidence>
<keyword evidence="3" id="KW-0998">Cell outer membrane</keyword>
<keyword evidence="9" id="KW-1185">Reference proteome</keyword>
<comment type="similarity">
    <text evidence="4">Belongs to the TonB-dependent receptor family.</text>
</comment>
<name>A0ABT5HVH5_9CAUL</name>
<feature type="chain" id="PRO_5045330571" evidence="5">
    <location>
        <begin position="19"/>
        <end position="915"/>
    </location>
</feature>
<protein>
    <submittedName>
        <fullName evidence="8">TonB-dependent receptor</fullName>
    </submittedName>
</protein>
<dbReference type="InterPro" id="IPR000531">
    <property type="entry name" value="Beta-barrel_TonB"/>
</dbReference>
<comment type="caution">
    <text evidence="8">The sequence shown here is derived from an EMBL/GenBank/DDBJ whole genome shotgun (WGS) entry which is preliminary data.</text>
</comment>
<keyword evidence="8" id="KW-0675">Receptor</keyword>
<evidence type="ECO:0000256" key="1">
    <source>
        <dbReference type="ARBA" id="ARBA00004442"/>
    </source>
</evidence>
<evidence type="ECO:0000259" key="7">
    <source>
        <dbReference type="Pfam" id="PF07715"/>
    </source>
</evidence>
<sequence>MLAATGLAVIMHCTPVFAQTTTAPAAEADDEETVVVVKGLRKSLQSAVDKKRKSAQIVDAIDAEDVGKLPDNNVVEALAHVTGVQITRARGEGESLMIRGMSDVQTTLNGSPNNAGVGRAASLNDIPAELLKSVQVYKTRTADQVEGGIAGTVNVDLRRPLDLKKGWTLAGSVRNVYGSIGDTESPYGSALIAKRFDTPYGEMGFLVNLSYQENNYNEQYVQSETPASFWCCGTQWTSVPGATDAQKAANNISIYRAQYGVESGKVRRPSLNASYQWRINDQLDVVLEASSFKSRENRAYSALNTRIKDSPGVLSNIRYAADGKTIIGMTVTDPNTTDGDILPVGPTSRDDFNVAENNRVNFEAHWHNEKTNVNFTAYRDENSFNNQWMTQTLRLKGLTGFTIDMVSNKIPGGGPFVEYLGASPSNISNYTLKEFEDGKGFESSKETVFALDVTHRLSDDKFFRTLQLGVRHTDRDLGRAYGYRYAGFNTPVALTSVPGGSTYELVQSEAGGSGLPSWYRISRNSLLQNYDAFRQYLFTQRSYHGGSGDWDDKVVDTEQLLGSFESNEKTSAIYAQITYGFNVGAIPVDGIVGVRSVTTAGNSTTMSRRNMLVNGVYMETPFEVYQEGEGTDVMPNANAVIHFTPKLQLRLAYGVNIQRPNFSDTSTFVFYDTLGCNCGYGGNPNLRPNKETSYDASLEYYFGRGGILSAAIYQKEPDGFIIWGYTFEDYNGSRYRISRPVNAAGGMFQGIELNAQGFFDFLPKPWSNFGAQANVTYNNKAEILFEYYNGEPITQAQIDTIPGIFDAPNNSKTTYNFALYYDTPKLSARVAYNYRDKWRANLDGYSALGYSTYYQPTERLDAAINWTPVKYMTLSLEGTNLTENNTNTYYGANNIIPAGVRVAARTIQLSARFRY</sequence>
<dbReference type="Pfam" id="PF07715">
    <property type="entry name" value="Plug"/>
    <property type="match status" value="1"/>
</dbReference>
<dbReference type="RefSeq" id="WP_272747906.1">
    <property type="nucleotide sequence ID" value="NZ_JAQQKX010000006.1"/>
</dbReference>
<evidence type="ECO:0000256" key="3">
    <source>
        <dbReference type="ARBA" id="ARBA00023237"/>
    </source>
</evidence>
<feature type="domain" description="TonB-dependent receptor-like beta-barrel" evidence="6">
    <location>
        <begin position="420"/>
        <end position="881"/>
    </location>
</feature>
<dbReference type="InterPro" id="IPR010104">
    <property type="entry name" value="TonB_rcpt_bac"/>
</dbReference>
<evidence type="ECO:0000313" key="8">
    <source>
        <dbReference type="EMBL" id="MDC7683436.1"/>
    </source>
</evidence>
<proteinExistence type="inferred from homology"/>
<dbReference type="InterPro" id="IPR036942">
    <property type="entry name" value="Beta-barrel_TonB_sf"/>
</dbReference>
<evidence type="ECO:0000256" key="5">
    <source>
        <dbReference type="SAM" id="SignalP"/>
    </source>
</evidence>
<reference evidence="8 9" key="1">
    <citation type="submission" date="2023-01" db="EMBL/GenBank/DDBJ databases">
        <title>Novel species of the genus Asticcacaulis isolated from rivers.</title>
        <authorList>
            <person name="Lu H."/>
        </authorList>
    </citation>
    <scope>NUCLEOTIDE SEQUENCE [LARGE SCALE GENOMIC DNA]</scope>
    <source>
        <strain evidence="8 9">BYS171W</strain>
    </source>
</reference>
<dbReference type="NCBIfam" id="TIGR01782">
    <property type="entry name" value="TonB-Xanth-Caul"/>
    <property type="match status" value="1"/>
</dbReference>
<feature type="domain" description="TonB-dependent receptor plug" evidence="7">
    <location>
        <begin position="50"/>
        <end position="152"/>
    </location>
</feature>
<organism evidence="8 9">
    <name type="scientific">Asticcacaulis aquaticus</name>
    <dbReference type="NCBI Taxonomy" id="2984212"/>
    <lineage>
        <taxon>Bacteria</taxon>
        <taxon>Pseudomonadati</taxon>
        <taxon>Pseudomonadota</taxon>
        <taxon>Alphaproteobacteria</taxon>
        <taxon>Caulobacterales</taxon>
        <taxon>Caulobacteraceae</taxon>
        <taxon>Asticcacaulis</taxon>
    </lineage>
</organism>
<accession>A0ABT5HVH5</accession>
<feature type="signal peptide" evidence="5">
    <location>
        <begin position="1"/>
        <end position="18"/>
    </location>
</feature>
<comment type="subcellular location">
    <subcellularLocation>
        <location evidence="1 4">Cell outer membrane</location>
    </subcellularLocation>
</comment>
<dbReference type="EMBL" id="JAQQKX010000006">
    <property type="protein sequence ID" value="MDC7683436.1"/>
    <property type="molecule type" value="Genomic_DNA"/>
</dbReference>
<keyword evidence="4" id="KW-0798">TonB box</keyword>
<dbReference type="PANTHER" id="PTHR40980:SF4">
    <property type="entry name" value="TONB-DEPENDENT RECEPTOR-LIKE BETA-BARREL DOMAIN-CONTAINING PROTEIN"/>
    <property type="match status" value="1"/>
</dbReference>
<dbReference type="SUPFAM" id="SSF56935">
    <property type="entry name" value="Porins"/>
    <property type="match status" value="1"/>
</dbReference>
<dbReference type="PANTHER" id="PTHR40980">
    <property type="entry name" value="PLUG DOMAIN-CONTAINING PROTEIN"/>
    <property type="match status" value="1"/>
</dbReference>
<dbReference type="Gene3D" id="2.170.130.10">
    <property type="entry name" value="TonB-dependent receptor, plug domain"/>
    <property type="match status" value="1"/>
</dbReference>
<keyword evidence="2 4" id="KW-0472">Membrane</keyword>
<gene>
    <name evidence="8" type="ORF">PQU92_09125</name>
</gene>
<dbReference type="Pfam" id="PF00593">
    <property type="entry name" value="TonB_dep_Rec_b-barrel"/>
    <property type="match status" value="1"/>
</dbReference>